<dbReference type="KEGG" id="apln:112905503"/>
<dbReference type="PANTHER" id="PTHR15565:SF0">
    <property type="entry name" value="PROTEIN AATF"/>
    <property type="match status" value="1"/>
</dbReference>
<dbReference type="AlphaFoldDB" id="A0A1W4X7V4"/>
<proteinExistence type="inferred from homology"/>
<protein>
    <submittedName>
        <fullName evidence="6 7">Protein AATF-like</fullName>
    </submittedName>
</protein>
<comment type="similarity">
    <text evidence="1">Belongs to the AATF family.</text>
</comment>
<evidence type="ECO:0000313" key="6">
    <source>
        <dbReference type="RefSeq" id="XP_018328415.2"/>
    </source>
</evidence>
<dbReference type="InterPro" id="IPR012617">
    <property type="entry name" value="AATF_C"/>
</dbReference>
<name>A0A1W4X7V4_AGRPL</name>
<reference evidence="6 7" key="1">
    <citation type="submission" date="2025-04" db="UniProtKB">
        <authorList>
            <consortium name="RefSeq"/>
        </authorList>
    </citation>
    <scope>IDENTIFICATION</scope>
    <source>
        <tissue evidence="6 7">Entire body</tissue>
    </source>
</reference>
<sequence length="481" mass="56243">MQEKNKERESLGEKIAEILTPVPTIFDPEDDVNEETVAKVVENVFEDEDKNENIGEKLGKIRQSFNFLEDVDKRYTGTKSSRKNIENESSFSGSEDLNDDNKEISEESFEEQTSIDEDSEEEDQDSETEDNKSEVSEDESKSNFKHINDINMKTQVSKGTSVCNQLNIWESLMELRIQMQKCLIASNKMPQKDHFEEIKQQSGSDFANKVSDTKNTIIKTLDKLLQLQKVLLKQYPETNNLDKKKKQIVQTEDGDEEIPSDTEDEHFENSDEEQEESPRKKMKLGDYEKEISKTHELYRNYRNAVIQKWNEKTKIASVKHIVPVYSVVDQIQHILMDREKLIKRSQLKKSKYEILGFKPMEKDIIPNLEESNQSQVADEYNNNIFDDDDFYYHLLRELIEYKSADVNNPTQLGQRWIHLQNLRSKMKRKVDTRATKGRKVRYTVHSKLVNFMAPIDEELITDEAKNELFGSLFGKKQFFGK</sequence>
<feature type="compositionally biased region" description="Acidic residues" evidence="2">
    <location>
        <begin position="252"/>
        <end position="275"/>
    </location>
</feature>
<dbReference type="Pfam" id="PF13339">
    <property type="entry name" value="AATF-Che1"/>
    <property type="match status" value="1"/>
</dbReference>
<evidence type="ECO:0000259" key="3">
    <source>
        <dbReference type="Pfam" id="PF08164"/>
    </source>
</evidence>
<feature type="region of interest" description="Disordered" evidence="2">
    <location>
        <begin position="76"/>
        <end position="147"/>
    </location>
</feature>
<accession>A0A1W4X7V4</accession>
<feature type="compositionally biased region" description="Acidic residues" evidence="2">
    <location>
        <begin position="106"/>
        <end position="128"/>
    </location>
</feature>
<dbReference type="STRING" id="224129.A0A1W4X7V4"/>
<dbReference type="OrthoDB" id="5783963at2759"/>
<dbReference type="GO" id="GO:0005730">
    <property type="term" value="C:nucleolus"/>
    <property type="evidence" value="ECO:0007669"/>
    <property type="project" value="TreeGrafter"/>
</dbReference>
<dbReference type="KEGG" id="apln:108739160"/>
<gene>
    <name evidence="6" type="primary">LOC108739160</name>
    <name evidence="7" type="synonym">LOC112905503</name>
</gene>
<feature type="domain" description="Apoptosis-antagonizing transcription factor C-terminal" evidence="3">
    <location>
        <begin position="391"/>
        <end position="473"/>
    </location>
</feature>
<dbReference type="RefSeq" id="XP_025833855.1">
    <property type="nucleotide sequence ID" value="XM_025978070.1"/>
</dbReference>
<evidence type="ECO:0000256" key="1">
    <source>
        <dbReference type="ARBA" id="ARBA00008966"/>
    </source>
</evidence>
<dbReference type="InterPro" id="IPR025160">
    <property type="entry name" value="AATF"/>
</dbReference>
<organism evidence="5 6">
    <name type="scientific">Agrilus planipennis</name>
    <name type="common">Emerald ash borer</name>
    <name type="synonym">Agrilus marcopoli</name>
    <dbReference type="NCBI Taxonomy" id="224129"/>
    <lineage>
        <taxon>Eukaryota</taxon>
        <taxon>Metazoa</taxon>
        <taxon>Ecdysozoa</taxon>
        <taxon>Arthropoda</taxon>
        <taxon>Hexapoda</taxon>
        <taxon>Insecta</taxon>
        <taxon>Pterygota</taxon>
        <taxon>Neoptera</taxon>
        <taxon>Endopterygota</taxon>
        <taxon>Coleoptera</taxon>
        <taxon>Polyphaga</taxon>
        <taxon>Elateriformia</taxon>
        <taxon>Buprestoidea</taxon>
        <taxon>Buprestidae</taxon>
        <taxon>Agrilinae</taxon>
        <taxon>Agrilus</taxon>
    </lineage>
</organism>
<evidence type="ECO:0000259" key="4">
    <source>
        <dbReference type="Pfam" id="PF13339"/>
    </source>
</evidence>
<dbReference type="InterPro" id="IPR039223">
    <property type="entry name" value="AATF/Bfr2"/>
</dbReference>
<feature type="domain" description="AATF leucine zipper-containing" evidence="4">
    <location>
        <begin position="156"/>
        <end position="312"/>
    </location>
</feature>
<dbReference type="PANTHER" id="PTHR15565">
    <property type="entry name" value="AATF PROTEIN APOPTOSIS ANTAGONIZING TRANSCRIPTION FACTOR"/>
    <property type="match status" value="1"/>
</dbReference>
<dbReference type="Proteomes" id="UP000192223">
    <property type="component" value="Unplaced"/>
</dbReference>
<feature type="region of interest" description="Disordered" evidence="2">
    <location>
        <begin position="243"/>
        <end position="282"/>
    </location>
</feature>
<dbReference type="GO" id="GO:0006357">
    <property type="term" value="P:regulation of transcription by RNA polymerase II"/>
    <property type="evidence" value="ECO:0007669"/>
    <property type="project" value="TreeGrafter"/>
</dbReference>
<dbReference type="GeneID" id="108739160"/>
<evidence type="ECO:0000256" key="2">
    <source>
        <dbReference type="SAM" id="MobiDB-lite"/>
    </source>
</evidence>
<evidence type="ECO:0000313" key="5">
    <source>
        <dbReference type="Proteomes" id="UP000192223"/>
    </source>
</evidence>
<feature type="compositionally biased region" description="Basic and acidic residues" evidence="2">
    <location>
        <begin position="129"/>
        <end position="147"/>
    </location>
</feature>
<dbReference type="RefSeq" id="XP_018328415.2">
    <property type="nucleotide sequence ID" value="XM_018472913.2"/>
</dbReference>
<evidence type="ECO:0000313" key="7">
    <source>
        <dbReference type="RefSeq" id="XP_025833855.1"/>
    </source>
</evidence>
<dbReference type="Pfam" id="PF08164">
    <property type="entry name" value="TRAUB"/>
    <property type="match status" value="1"/>
</dbReference>
<keyword evidence="5" id="KW-1185">Reference proteome</keyword>